<organism evidence="1 2">
    <name type="scientific">Capnocytophaga gingivalis</name>
    <dbReference type="NCBI Taxonomy" id="1017"/>
    <lineage>
        <taxon>Bacteria</taxon>
        <taxon>Pseudomonadati</taxon>
        <taxon>Bacteroidota</taxon>
        <taxon>Flavobacteriia</taxon>
        <taxon>Flavobacteriales</taxon>
        <taxon>Flavobacteriaceae</taxon>
        <taxon>Capnocytophaga</taxon>
    </lineage>
</organism>
<evidence type="ECO:0000313" key="1">
    <source>
        <dbReference type="EMBL" id="MEB3041724.1"/>
    </source>
</evidence>
<dbReference type="SUPFAM" id="SSF48295">
    <property type="entry name" value="TrpR-like"/>
    <property type="match status" value="1"/>
</dbReference>
<accession>A0ABU5YED8</accession>
<protein>
    <submittedName>
        <fullName evidence="1">Helix-turn-helix domain-containing protein</fullName>
    </submittedName>
</protein>
<dbReference type="RefSeq" id="WP_323980238.1">
    <property type="nucleotide sequence ID" value="NZ_JAYKBV010000029.1"/>
</dbReference>
<keyword evidence="2" id="KW-1185">Reference proteome</keyword>
<dbReference type="EMBL" id="JAYKBV010000029">
    <property type="protein sequence ID" value="MEB3041724.1"/>
    <property type="molecule type" value="Genomic_DNA"/>
</dbReference>
<dbReference type="InterPro" id="IPR010921">
    <property type="entry name" value="Trp_repressor/repl_initiator"/>
</dbReference>
<dbReference type="Pfam" id="PF13551">
    <property type="entry name" value="HTH_29"/>
    <property type="match status" value="1"/>
</dbReference>
<proteinExistence type="predicted"/>
<gene>
    <name evidence="1" type="ORF">VJJ49_13655</name>
</gene>
<dbReference type="Proteomes" id="UP001324270">
    <property type="component" value="Unassembled WGS sequence"/>
</dbReference>
<name>A0ABU5YED8_9FLAO</name>
<sequence>MLYITIPEESIEESYREVFVHLYTTVQALGGSIRYSFEKAKSPSQERESNGSSYCESASCPAGLSHERLGQILTKVCRLTGCLAQEICSTSRVPKHLYARLFLVHLACQEGATVSQLCLLLGRAPSTIYRLRKQYDQEALYNPAFRKIVSRSQ</sequence>
<comment type="caution">
    <text evidence="1">The sequence shown here is derived from an EMBL/GenBank/DDBJ whole genome shotgun (WGS) entry which is preliminary data.</text>
</comment>
<reference evidence="1 2" key="1">
    <citation type="submission" date="2023-12" db="EMBL/GenBank/DDBJ databases">
        <title>Genomic sequences of Capnocytophaga and Parvimonas strains.</title>
        <authorList>
            <person name="Watt R.M."/>
            <person name="Wang M."/>
            <person name="Yang T."/>
            <person name="Tong W.M."/>
        </authorList>
    </citation>
    <scope>NUCLEOTIDE SEQUENCE [LARGE SCALE GENOMIC DNA]</scope>
    <source>
        <strain evidence="1 2">CCUG 13156</strain>
    </source>
</reference>
<evidence type="ECO:0000313" key="2">
    <source>
        <dbReference type="Proteomes" id="UP001324270"/>
    </source>
</evidence>